<dbReference type="EMBL" id="FNBG01000004">
    <property type="protein sequence ID" value="SDE95650.1"/>
    <property type="molecule type" value="Genomic_DNA"/>
</dbReference>
<evidence type="ECO:0000313" key="1">
    <source>
        <dbReference type="EMBL" id="SDE95650.1"/>
    </source>
</evidence>
<organism evidence="1 2">
    <name type="scientific">Fontibacillus panacisegetis</name>
    <dbReference type="NCBI Taxonomy" id="670482"/>
    <lineage>
        <taxon>Bacteria</taxon>
        <taxon>Bacillati</taxon>
        <taxon>Bacillota</taxon>
        <taxon>Bacilli</taxon>
        <taxon>Bacillales</taxon>
        <taxon>Paenibacillaceae</taxon>
        <taxon>Fontibacillus</taxon>
    </lineage>
</organism>
<sequence length="190" mass="21533">MGKRRLLVGLILMALVLLLAASWLYIRPSKTLDMNYTEIAWRDKLRQMAETRKPEITITQSELNQLAKKGLAENISSKELPFEVSGSEFQLNADMLLVYINGAWGPVEFGAEVEYSLVYSEGKLILQPEKISIRHISVPPQQVGLEPIVIDMTSYFPDFIKIEEVDFPGKAVTVKFALDWLEIASYLNLL</sequence>
<proteinExistence type="predicted"/>
<keyword evidence="2" id="KW-1185">Reference proteome</keyword>
<dbReference type="RefSeq" id="WP_091227341.1">
    <property type="nucleotide sequence ID" value="NZ_FNBG01000004.1"/>
</dbReference>
<reference evidence="1 2" key="1">
    <citation type="submission" date="2016-10" db="EMBL/GenBank/DDBJ databases">
        <authorList>
            <person name="de Groot N.N."/>
        </authorList>
    </citation>
    <scope>NUCLEOTIDE SEQUENCE [LARGE SCALE GENOMIC DNA]</scope>
    <source>
        <strain evidence="1 2">DSM 28129</strain>
    </source>
</reference>
<dbReference type="STRING" id="670482.SAMN04488542_1049"/>
<accession>A0A1G7H5D9</accession>
<dbReference type="AlphaFoldDB" id="A0A1G7H5D9"/>
<gene>
    <name evidence="1" type="ORF">SAMN04488542_1049</name>
</gene>
<dbReference type="OrthoDB" id="2664080at2"/>
<name>A0A1G7H5D9_9BACL</name>
<evidence type="ECO:0000313" key="2">
    <source>
        <dbReference type="Proteomes" id="UP000198972"/>
    </source>
</evidence>
<protein>
    <recommendedName>
        <fullName evidence="3">DUF2140 family protein</fullName>
    </recommendedName>
</protein>
<dbReference type="Proteomes" id="UP000198972">
    <property type="component" value="Unassembled WGS sequence"/>
</dbReference>
<evidence type="ECO:0008006" key="3">
    <source>
        <dbReference type="Google" id="ProtNLM"/>
    </source>
</evidence>